<dbReference type="Pfam" id="PF05168">
    <property type="entry name" value="HEPN"/>
    <property type="match status" value="1"/>
</dbReference>
<proteinExistence type="predicted"/>
<evidence type="ECO:0000259" key="1">
    <source>
        <dbReference type="SMART" id="SM00748"/>
    </source>
</evidence>
<dbReference type="Proteomes" id="UP001501469">
    <property type="component" value="Unassembled WGS sequence"/>
</dbReference>
<comment type="caution">
    <text evidence="2">The sequence shown here is derived from an EMBL/GenBank/DDBJ whole genome shotgun (WGS) entry which is preliminary data.</text>
</comment>
<protein>
    <recommendedName>
        <fullName evidence="1">HEPN domain-containing protein</fullName>
    </recommendedName>
</protein>
<sequence>MQPSTPQQKRVAMSLLTADRDMEAVDVLVRSSPHLYETIGFHCQQAVEKYLKAALIASALPAPFIHNLIVLMGPLHQNGILQFTTQELANAATLNEFAVELRYETDDAPGYTAADLLAMANGFRNKLRPVAQAFLI</sequence>
<dbReference type="Gene3D" id="1.20.120.330">
    <property type="entry name" value="Nucleotidyltransferases domain 2"/>
    <property type="match status" value="1"/>
</dbReference>
<organism evidence="2 3">
    <name type="scientific">Hymenobacter glaciei</name>
    <dbReference type="NCBI Taxonomy" id="877209"/>
    <lineage>
        <taxon>Bacteria</taxon>
        <taxon>Pseudomonadati</taxon>
        <taxon>Bacteroidota</taxon>
        <taxon>Cytophagia</taxon>
        <taxon>Cytophagales</taxon>
        <taxon>Hymenobacteraceae</taxon>
        <taxon>Hymenobacter</taxon>
    </lineage>
</organism>
<dbReference type="SMART" id="SM00748">
    <property type="entry name" value="HEPN"/>
    <property type="match status" value="1"/>
</dbReference>
<dbReference type="EMBL" id="BAABDK010000030">
    <property type="protein sequence ID" value="GAA4048488.1"/>
    <property type="molecule type" value="Genomic_DNA"/>
</dbReference>
<dbReference type="InterPro" id="IPR007842">
    <property type="entry name" value="HEPN_dom"/>
</dbReference>
<evidence type="ECO:0000313" key="3">
    <source>
        <dbReference type="Proteomes" id="UP001501469"/>
    </source>
</evidence>
<accession>A0ABP7UNW8</accession>
<reference evidence="3" key="1">
    <citation type="journal article" date="2019" name="Int. J. Syst. Evol. Microbiol.">
        <title>The Global Catalogue of Microorganisms (GCM) 10K type strain sequencing project: providing services to taxonomists for standard genome sequencing and annotation.</title>
        <authorList>
            <consortium name="The Broad Institute Genomics Platform"/>
            <consortium name="The Broad Institute Genome Sequencing Center for Infectious Disease"/>
            <person name="Wu L."/>
            <person name="Ma J."/>
        </authorList>
    </citation>
    <scope>NUCLEOTIDE SEQUENCE [LARGE SCALE GENOMIC DNA]</scope>
    <source>
        <strain evidence="3">JCM 17225</strain>
    </source>
</reference>
<name>A0ABP7UNW8_9BACT</name>
<keyword evidence="3" id="KW-1185">Reference proteome</keyword>
<gene>
    <name evidence="2" type="ORF">GCM10022409_38640</name>
</gene>
<dbReference type="SUPFAM" id="SSF81593">
    <property type="entry name" value="Nucleotidyltransferase substrate binding subunit/domain"/>
    <property type="match status" value="1"/>
</dbReference>
<feature type="domain" description="HEPN" evidence="1">
    <location>
        <begin position="15"/>
        <end position="123"/>
    </location>
</feature>
<evidence type="ECO:0000313" key="2">
    <source>
        <dbReference type="EMBL" id="GAA4048488.1"/>
    </source>
</evidence>